<feature type="compositionally biased region" description="Low complexity" evidence="1">
    <location>
        <begin position="152"/>
        <end position="173"/>
    </location>
</feature>
<name>A0A1Y2CQ89_9FUNG</name>
<dbReference type="STRING" id="329046.A0A1Y2CQ89"/>
<accession>A0A1Y2CQ89</accession>
<protein>
    <recommendedName>
        <fullName evidence="2">Transcription factor TFIIIC triple barrel domain-containing protein</fullName>
    </recommendedName>
</protein>
<feature type="domain" description="Transcription factor TFIIIC triple barrel" evidence="2">
    <location>
        <begin position="21"/>
        <end position="140"/>
    </location>
</feature>
<sequence>MSSDPTLTEASDAHEWEDCPEAEDEWIVMDVNGFSVDSIKDAARAHGGLSLIGLDSEEPILKIGNMHFRGVFDNSLGSDMIFATSSNAVPEKSAKDIVPTPPRFGLANAMFNMDFNKDNTTTLTYMGKTETHIKFSRIRLEPKPVVSATVEATTPTVSPSAPTASGSASTSGPHEASDDIMQQ</sequence>
<proteinExistence type="predicted"/>
<dbReference type="OrthoDB" id="1877767at2759"/>
<gene>
    <name evidence="3" type="ORF">BCR33DRAFT_714217</name>
</gene>
<dbReference type="Gene3D" id="2.60.40.4370">
    <property type="match status" value="1"/>
</dbReference>
<dbReference type="EMBL" id="MCGO01000010">
    <property type="protein sequence ID" value="ORY49190.1"/>
    <property type="molecule type" value="Genomic_DNA"/>
</dbReference>
<keyword evidence="4" id="KW-1185">Reference proteome</keyword>
<reference evidence="3 4" key="1">
    <citation type="submission" date="2016-07" db="EMBL/GenBank/DDBJ databases">
        <title>Pervasive Adenine N6-methylation of Active Genes in Fungi.</title>
        <authorList>
            <consortium name="DOE Joint Genome Institute"/>
            <person name="Mondo S.J."/>
            <person name="Dannebaum R.O."/>
            <person name="Kuo R.C."/>
            <person name="Labutti K."/>
            <person name="Haridas S."/>
            <person name="Kuo A."/>
            <person name="Salamov A."/>
            <person name="Ahrendt S.R."/>
            <person name="Lipzen A."/>
            <person name="Sullivan W."/>
            <person name="Andreopoulos W.B."/>
            <person name="Clum A."/>
            <person name="Lindquist E."/>
            <person name="Daum C."/>
            <person name="Ramamoorthy G.K."/>
            <person name="Gryganskyi A."/>
            <person name="Culley D."/>
            <person name="Magnuson J.K."/>
            <person name="James T.Y."/>
            <person name="O'Malley M.A."/>
            <person name="Stajich J.E."/>
            <person name="Spatafora J.W."/>
            <person name="Visel A."/>
            <person name="Grigoriev I.V."/>
        </authorList>
    </citation>
    <scope>NUCLEOTIDE SEQUENCE [LARGE SCALE GENOMIC DNA]</scope>
    <source>
        <strain evidence="3 4">JEL800</strain>
    </source>
</reference>
<evidence type="ECO:0000313" key="3">
    <source>
        <dbReference type="EMBL" id="ORY49190.1"/>
    </source>
</evidence>
<dbReference type="AlphaFoldDB" id="A0A1Y2CQ89"/>
<organism evidence="3 4">
    <name type="scientific">Rhizoclosmatium globosum</name>
    <dbReference type="NCBI Taxonomy" id="329046"/>
    <lineage>
        <taxon>Eukaryota</taxon>
        <taxon>Fungi</taxon>
        <taxon>Fungi incertae sedis</taxon>
        <taxon>Chytridiomycota</taxon>
        <taxon>Chytridiomycota incertae sedis</taxon>
        <taxon>Chytridiomycetes</taxon>
        <taxon>Chytridiales</taxon>
        <taxon>Chytriomycetaceae</taxon>
        <taxon>Rhizoclosmatium</taxon>
    </lineage>
</organism>
<dbReference type="InterPro" id="IPR019481">
    <property type="entry name" value="TFIIIC_triple_barrel"/>
</dbReference>
<evidence type="ECO:0000313" key="4">
    <source>
        <dbReference type="Proteomes" id="UP000193642"/>
    </source>
</evidence>
<evidence type="ECO:0000259" key="2">
    <source>
        <dbReference type="Pfam" id="PF10419"/>
    </source>
</evidence>
<feature type="region of interest" description="Disordered" evidence="1">
    <location>
        <begin position="149"/>
        <end position="183"/>
    </location>
</feature>
<evidence type="ECO:0000256" key="1">
    <source>
        <dbReference type="SAM" id="MobiDB-lite"/>
    </source>
</evidence>
<dbReference type="Pfam" id="PF10419">
    <property type="entry name" value="TFIIIC_sub6"/>
    <property type="match status" value="1"/>
</dbReference>
<comment type="caution">
    <text evidence="3">The sequence shown here is derived from an EMBL/GenBank/DDBJ whole genome shotgun (WGS) entry which is preliminary data.</text>
</comment>
<dbReference type="Proteomes" id="UP000193642">
    <property type="component" value="Unassembled WGS sequence"/>
</dbReference>